<reference evidence="1" key="1">
    <citation type="submission" date="2023-11" db="EMBL/GenBank/DDBJ databases">
        <authorList>
            <person name="Poullet M."/>
        </authorList>
    </citation>
    <scope>NUCLEOTIDE SEQUENCE</scope>
    <source>
        <strain evidence="1">E1834</strain>
    </source>
</reference>
<sequence length="55" mass="6209">MYAGVPMICIPYAADQFYDASLIEHLGIGIYVKKDERFVEALKIALKSILVDNYV</sequence>
<evidence type="ECO:0000313" key="2">
    <source>
        <dbReference type="Proteomes" id="UP001497535"/>
    </source>
</evidence>
<name>A0ACB0Z281_MELEN</name>
<evidence type="ECO:0000313" key="1">
    <source>
        <dbReference type="EMBL" id="CAK5072116.1"/>
    </source>
</evidence>
<dbReference type="EMBL" id="CAVMJV010000022">
    <property type="protein sequence ID" value="CAK5072116.1"/>
    <property type="molecule type" value="Genomic_DNA"/>
</dbReference>
<comment type="caution">
    <text evidence="1">The sequence shown here is derived from an EMBL/GenBank/DDBJ whole genome shotgun (WGS) entry which is preliminary data.</text>
</comment>
<accession>A0ACB0Z281</accession>
<organism evidence="1 2">
    <name type="scientific">Meloidogyne enterolobii</name>
    <name type="common">Root-knot nematode worm</name>
    <name type="synonym">Meloidogyne mayaguensis</name>
    <dbReference type="NCBI Taxonomy" id="390850"/>
    <lineage>
        <taxon>Eukaryota</taxon>
        <taxon>Metazoa</taxon>
        <taxon>Ecdysozoa</taxon>
        <taxon>Nematoda</taxon>
        <taxon>Chromadorea</taxon>
        <taxon>Rhabditida</taxon>
        <taxon>Tylenchina</taxon>
        <taxon>Tylenchomorpha</taxon>
        <taxon>Tylenchoidea</taxon>
        <taxon>Meloidogynidae</taxon>
        <taxon>Meloidogyninae</taxon>
        <taxon>Meloidogyne</taxon>
    </lineage>
</organism>
<protein>
    <submittedName>
        <fullName evidence="1">Uncharacterized protein</fullName>
    </submittedName>
</protein>
<proteinExistence type="predicted"/>
<keyword evidence="2" id="KW-1185">Reference proteome</keyword>
<gene>
    <name evidence="1" type="ORF">MENTE1834_LOCUS19100</name>
</gene>
<dbReference type="Proteomes" id="UP001497535">
    <property type="component" value="Unassembled WGS sequence"/>
</dbReference>